<keyword evidence="3" id="KW-1185">Reference proteome</keyword>
<evidence type="ECO:0000313" key="2">
    <source>
        <dbReference type="EMBL" id="RUO96084.1"/>
    </source>
</evidence>
<gene>
    <name evidence="2" type="ORF">BC936DRAFT_142657</name>
</gene>
<name>A0A433A050_9FUNG</name>
<dbReference type="AlphaFoldDB" id="A0A433A050"/>
<evidence type="ECO:0000313" key="3">
    <source>
        <dbReference type="Proteomes" id="UP000268093"/>
    </source>
</evidence>
<comment type="caution">
    <text evidence="2">The sequence shown here is derived from an EMBL/GenBank/DDBJ whole genome shotgun (WGS) entry which is preliminary data.</text>
</comment>
<dbReference type="OrthoDB" id="2270193at2759"/>
<feature type="region of interest" description="Disordered" evidence="1">
    <location>
        <begin position="33"/>
        <end position="54"/>
    </location>
</feature>
<sequence>MRRDDPDPAPWTEEGKQWIKELGLRMVYPEKAMGVDDDDKDKNKDDVKGKGKGKALETLPETAKIKQYRVPADVVQMIHEDTRDARIWDDVLAQEFWSEYEFLHYVFATAFTCCVCSERITVYPIS</sequence>
<accession>A0A433A050</accession>
<proteinExistence type="predicted"/>
<protein>
    <submittedName>
        <fullName evidence="2">Uncharacterized protein</fullName>
    </submittedName>
</protein>
<dbReference type="EMBL" id="RBNI01023508">
    <property type="protein sequence ID" value="RUO96084.1"/>
    <property type="molecule type" value="Genomic_DNA"/>
</dbReference>
<feature type="compositionally biased region" description="Basic and acidic residues" evidence="1">
    <location>
        <begin position="40"/>
        <end position="49"/>
    </location>
</feature>
<reference evidence="2 3" key="1">
    <citation type="journal article" date="2018" name="New Phytol.">
        <title>Phylogenomics of Endogonaceae and evolution of mycorrhizas within Mucoromycota.</title>
        <authorList>
            <person name="Chang Y."/>
            <person name="Desiro A."/>
            <person name="Na H."/>
            <person name="Sandor L."/>
            <person name="Lipzen A."/>
            <person name="Clum A."/>
            <person name="Barry K."/>
            <person name="Grigoriev I.V."/>
            <person name="Martin F.M."/>
            <person name="Stajich J.E."/>
            <person name="Smith M.E."/>
            <person name="Bonito G."/>
            <person name="Spatafora J.W."/>
        </authorList>
    </citation>
    <scope>NUCLEOTIDE SEQUENCE [LARGE SCALE GENOMIC DNA]</scope>
    <source>
        <strain evidence="2 3">GMNB39</strain>
    </source>
</reference>
<dbReference type="Proteomes" id="UP000268093">
    <property type="component" value="Unassembled WGS sequence"/>
</dbReference>
<evidence type="ECO:0000256" key="1">
    <source>
        <dbReference type="SAM" id="MobiDB-lite"/>
    </source>
</evidence>
<organism evidence="2 3">
    <name type="scientific">Jimgerdemannia flammicorona</name>
    <dbReference type="NCBI Taxonomy" id="994334"/>
    <lineage>
        <taxon>Eukaryota</taxon>
        <taxon>Fungi</taxon>
        <taxon>Fungi incertae sedis</taxon>
        <taxon>Mucoromycota</taxon>
        <taxon>Mucoromycotina</taxon>
        <taxon>Endogonomycetes</taxon>
        <taxon>Endogonales</taxon>
        <taxon>Endogonaceae</taxon>
        <taxon>Jimgerdemannia</taxon>
    </lineage>
</organism>